<sequence length="64" mass="7463">MINILIVIFLIICLSEIVKLVKNKEVNSPLTKIIPENIFYYFYLITLVIIEIVLVVVLIFNLLK</sequence>
<dbReference type="EMBL" id="CP066744">
    <property type="protein sequence ID" value="QQK08124.1"/>
    <property type="molecule type" value="Genomic_DNA"/>
</dbReference>
<evidence type="ECO:0000313" key="2">
    <source>
        <dbReference type="Proteomes" id="UP000595814"/>
    </source>
</evidence>
<evidence type="ECO:0000313" key="1">
    <source>
        <dbReference type="EMBL" id="QQK08124.1"/>
    </source>
</evidence>
<organism evidence="1 2">
    <name type="scientific">Miniphocaeibacter halophilus</name>
    <dbReference type="NCBI Taxonomy" id="2931922"/>
    <lineage>
        <taxon>Bacteria</taxon>
        <taxon>Bacillati</taxon>
        <taxon>Bacillota</taxon>
        <taxon>Tissierellia</taxon>
        <taxon>Tissierellales</taxon>
        <taxon>Peptoniphilaceae</taxon>
        <taxon>Miniphocaeibacter</taxon>
    </lineage>
</organism>
<protein>
    <submittedName>
        <fullName evidence="1">Uncharacterized protein</fullName>
    </submittedName>
</protein>
<reference evidence="1 2" key="1">
    <citation type="journal article" date="2022" name="Int. J. Syst. Evol. Microbiol.">
        <title>Miniphocaeibacter halophilus sp. nov., an ammonium-tolerant acetate-producing bacterium isolated from a biogas system.</title>
        <authorList>
            <person name="Schnurer A."/>
            <person name="Singh A."/>
            <person name="Bi S."/>
            <person name="Qiao W."/>
            <person name="Westerholm M."/>
        </authorList>
    </citation>
    <scope>NUCLEOTIDE SEQUENCE [LARGE SCALE GENOMIC DNA]</scope>
    <source>
        <strain evidence="1 2">AMB_01</strain>
    </source>
</reference>
<accession>A0AC61MRE1</accession>
<dbReference type="Proteomes" id="UP000595814">
    <property type="component" value="Chromosome"/>
</dbReference>
<gene>
    <name evidence="1" type="ORF">JFY71_00895</name>
</gene>
<name>A0AC61MRE1_9FIRM</name>
<keyword evidence="2" id="KW-1185">Reference proteome</keyword>
<proteinExistence type="predicted"/>